<reference evidence="1" key="1">
    <citation type="submission" date="2021-03" db="EMBL/GenBank/DDBJ databases">
        <authorList>
            <consortium name="DOE Joint Genome Institute"/>
            <person name="Ahrendt S."/>
            <person name="Looney B.P."/>
            <person name="Miyauchi S."/>
            <person name="Morin E."/>
            <person name="Drula E."/>
            <person name="Courty P.E."/>
            <person name="Chicoki N."/>
            <person name="Fauchery L."/>
            <person name="Kohler A."/>
            <person name="Kuo A."/>
            <person name="Labutti K."/>
            <person name="Pangilinan J."/>
            <person name="Lipzen A."/>
            <person name="Riley R."/>
            <person name="Andreopoulos W."/>
            <person name="He G."/>
            <person name="Johnson J."/>
            <person name="Barry K.W."/>
            <person name="Grigoriev I.V."/>
            <person name="Nagy L."/>
            <person name="Hibbett D."/>
            <person name="Henrissat B."/>
            <person name="Matheny P.B."/>
            <person name="Labbe J."/>
            <person name="Martin F."/>
        </authorList>
    </citation>
    <scope>NUCLEOTIDE SEQUENCE</scope>
    <source>
        <strain evidence="1">HHB10654</strain>
    </source>
</reference>
<proteinExistence type="predicted"/>
<keyword evidence="2" id="KW-1185">Reference proteome</keyword>
<accession>A0ACB8SK10</accession>
<name>A0ACB8SK10_9AGAM</name>
<dbReference type="EMBL" id="MU277264">
    <property type="protein sequence ID" value="KAI0056425.1"/>
    <property type="molecule type" value="Genomic_DNA"/>
</dbReference>
<gene>
    <name evidence="1" type="ORF">BV25DRAFT_1574555</name>
</gene>
<comment type="caution">
    <text evidence="1">The sequence shown here is derived from an EMBL/GenBank/DDBJ whole genome shotgun (WGS) entry which is preliminary data.</text>
</comment>
<sequence length="337" mass="35275">MTRTTRASQRPSVRTMAPYARIETPSIASPSVAHPSPAPSAVSRPPSVAPPSSSYFPDRPNTNANSAVELHRPPSNAPTQLLSPASTSSDAVLQAALQQLMHSPGQMQRFMQALSGTSPAAHNQAAGAVQPQSASIEAPAPLSSIPSFLQYMPGPSTPSQPQQPPSQVAIYTPPPDIPNIPNPSPTSFLNSSSMIDFPPLLTTSSDEDDALAAGVALQEARLHQTFANTNEIDAALDGVHESIDSIVRKLGLDSSALSQEADAGAYNMSGAQTPEFDFDALLHEFTSPDHDAGGGGGGFDTNGTVQFLDDAVHTLPQKRTSDVAELGLEGRTKKSKK</sequence>
<evidence type="ECO:0000313" key="2">
    <source>
        <dbReference type="Proteomes" id="UP000814140"/>
    </source>
</evidence>
<dbReference type="Proteomes" id="UP000814140">
    <property type="component" value="Unassembled WGS sequence"/>
</dbReference>
<protein>
    <submittedName>
        <fullName evidence="1">Uncharacterized protein</fullName>
    </submittedName>
</protein>
<reference evidence="1" key="2">
    <citation type="journal article" date="2022" name="New Phytol.">
        <title>Evolutionary transition to the ectomycorrhizal habit in the genomes of a hyperdiverse lineage of mushroom-forming fungi.</title>
        <authorList>
            <person name="Looney B."/>
            <person name="Miyauchi S."/>
            <person name="Morin E."/>
            <person name="Drula E."/>
            <person name="Courty P.E."/>
            <person name="Kohler A."/>
            <person name="Kuo A."/>
            <person name="LaButti K."/>
            <person name="Pangilinan J."/>
            <person name="Lipzen A."/>
            <person name="Riley R."/>
            <person name="Andreopoulos W."/>
            <person name="He G."/>
            <person name="Johnson J."/>
            <person name="Nolan M."/>
            <person name="Tritt A."/>
            <person name="Barry K.W."/>
            <person name="Grigoriev I.V."/>
            <person name="Nagy L.G."/>
            <person name="Hibbett D."/>
            <person name="Henrissat B."/>
            <person name="Matheny P.B."/>
            <person name="Labbe J."/>
            <person name="Martin F.M."/>
        </authorList>
    </citation>
    <scope>NUCLEOTIDE SEQUENCE</scope>
    <source>
        <strain evidence="1">HHB10654</strain>
    </source>
</reference>
<organism evidence="1 2">
    <name type="scientific">Artomyces pyxidatus</name>
    <dbReference type="NCBI Taxonomy" id="48021"/>
    <lineage>
        <taxon>Eukaryota</taxon>
        <taxon>Fungi</taxon>
        <taxon>Dikarya</taxon>
        <taxon>Basidiomycota</taxon>
        <taxon>Agaricomycotina</taxon>
        <taxon>Agaricomycetes</taxon>
        <taxon>Russulales</taxon>
        <taxon>Auriscalpiaceae</taxon>
        <taxon>Artomyces</taxon>
    </lineage>
</organism>
<evidence type="ECO:0000313" key="1">
    <source>
        <dbReference type="EMBL" id="KAI0056425.1"/>
    </source>
</evidence>